<gene>
    <name evidence="2" type="ORF">SAMN04488557_2238</name>
</gene>
<dbReference type="PANTHER" id="PTHR34203">
    <property type="entry name" value="METHYLTRANSFERASE, FKBM FAMILY PROTEIN"/>
    <property type="match status" value="1"/>
</dbReference>
<dbReference type="STRING" id="51670.SAMN04488557_2238"/>
<dbReference type="GO" id="GO:0032259">
    <property type="term" value="P:methylation"/>
    <property type="evidence" value="ECO:0007669"/>
    <property type="project" value="UniProtKB-KW"/>
</dbReference>
<dbReference type="Proteomes" id="UP000199423">
    <property type="component" value="Unassembled WGS sequence"/>
</dbReference>
<feature type="domain" description="Methyltransferase FkbM" evidence="1">
    <location>
        <begin position="185"/>
        <end position="353"/>
    </location>
</feature>
<dbReference type="NCBIfam" id="TIGR01444">
    <property type="entry name" value="fkbM_fam"/>
    <property type="match status" value="1"/>
</dbReference>
<keyword evidence="2" id="KW-0489">Methyltransferase</keyword>
<organism evidence="2 3">
    <name type="scientific">Hyphomicrobium facile</name>
    <dbReference type="NCBI Taxonomy" id="51670"/>
    <lineage>
        <taxon>Bacteria</taxon>
        <taxon>Pseudomonadati</taxon>
        <taxon>Pseudomonadota</taxon>
        <taxon>Alphaproteobacteria</taxon>
        <taxon>Hyphomicrobiales</taxon>
        <taxon>Hyphomicrobiaceae</taxon>
        <taxon>Hyphomicrobium</taxon>
    </lineage>
</organism>
<dbReference type="EMBL" id="FPCH01000002">
    <property type="protein sequence ID" value="SFV34159.1"/>
    <property type="molecule type" value="Genomic_DNA"/>
</dbReference>
<dbReference type="PANTHER" id="PTHR34203:SF15">
    <property type="entry name" value="SLL1173 PROTEIN"/>
    <property type="match status" value="1"/>
</dbReference>
<accession>A0A1I7NHM1</accession>
<dbReference type="InterPro" id="IPR052514">
    <property type="entry name" value="SAM-dependent_MTase"/>
</dbReference>
<dbReference type="InterPro" id="IPR029063">
    <property type="entry name" value="SAM-dependent_MTases_sf"/>
</dbReference>
<keyword evidence="3" id="KW-1185">Reference proteome</keyword>
<evidence type="ECO:0000313" key="2">
    <source>
        <dbReference type="EMBL" id="SFV34159.1"/>
    </source>
</evidence>
<evidence type="ECO:0000313" key="3">
    <source>
        <dbReference type="Proteomes" id="UP000199423"/>
    </source>
</evidence>
<dbReference type="GO" id="GO:0008168">
    <property type="term" value="F:methyltransferase activity"/>
    <property type="evidence" value="ECO:0007669"/>
    <property type="project" value="UniProtKB-KW"/>
</dbReference>
<reference evidence="3" key="1">
    <citation type="submission" date="2016-10" db="EMBL/GenBank/DDBJ databases">
        <authorList>
            <person name="Varghese N."/>
            <person name="Submissions S."/>
        </authorList>
    </citation>
    <scope>NUCLEOTIDE SEQUENCE [LARGE SCALE GENOMIC DNA]</scope>
    <source>
        <strain evidence="3">DSM 1565</strain>
    </source>
</reference>
<dbReference type="SUPFAM" id="SSF53335">
    <property type="entry name" value="S-adenosyl-L-methionine-dependent methyltransferases"/>
    <property type="match status" value="1"/>
</dbReference>
<proteinExistence type="predicted"/>
<name>A0A1I7NHM1_9HYPH</name>
<dbReference type="Gene3D" id="3.40.50.150">
    <property type="entry name" value="Vaccinia Virus protein VP39"/>
    <property type="match status" value="1"/>
</dbReference>
<dbReference type="InterPro" id="IPR006342">
    <property type="entry name" value="FkbM_mtfrase"/>
</dbReference>
<dbReference type="Pfam" id="PF05050">
    <property type="entry name" value="Methyltransf_21"/>
    <property type="match status" value="1"/>
</dbReference>
<dbReference type="OrthoDB" id="9814604at2"/>
<sequence>MTVAHDRYWRDAAAFVASCDIDDKLAVGPAEFRTLVSSILPYDQLPGIGTPDLLVVHKGQMDLIGADRLEKLTRDLGPAFANEVFVIFARGGHDRSVMKSDHFKAFRQTLSAMLRPKATPVAQETRPAVYLGQNVALTKTIYGHKIYVDTRDCSLTPHLLLDGYWEQWITNVFRTLVRPGMKVIDVGANVGWYSLLAADLIGPSGRLVSFEANPELSELTYRNLMVNGFMDRSTIVPSAVFSECKQIDFKICNRNIGSSGIFVTPESAAAFNDSVRVLSVNAVTLDSYFPAGTKIDFIKIDAEGAEPFVLKGATRLLRENPHIQIMMEFAPAMITGAYGSIEKFYDELKAYGFTIFRIEHDSSLAQASLEELSATSHCDVVLKH</sequence>
<dbReference type="RefSeq" id="WP_092867743.1">
    <property type="nucleotide sequence ID" value="NZ_FPCH01000002.1"/>
</dbReference>
<protein>
    <submittedName>
        <fullName evidence="2">Methyltransferase, FkbM family</fullName>
    </submittedName>
</protein>
<keyword evidence="2" id="KW-0808">Transferase</keyword>
<dbReference type="AlphaFoldDB" id="A0A1I7NHM1"/>
<evidence type="ECO:0000259" key="1">
    <source>
        <dbReference type="Pfam" id="PF05050"/>
    </source>
</evidence>